<dbReference type="GO" id="GO:0006508">
    <property type="term" value="P:proteolysis"/>
    <property type="evidence" value="ECO:0007669"/>
    <property type="project" value="UniProtKB-KW"/>
</dbReference>
<dbReference type="NCBIfam" id="TIGR02841">
    <property type="entry name" value="spore_YyaC"/>
    <property type="match status" value="1"/>
</dbReference>
<keyword evidence="1" id="KW-0645">Protease</keyword>
<dbReference type="EMBL" id="JAKRYL010000017">
    <property type="protein sequence ID" value="MCL7748626.1"/>
    <property type="molecule type" value="Genomic_DNA"/>
</dbReference>
<dbReference type="SUPFAM" id="SSF53163">
    <property type="entry name" value="HybD-like"/>
    <property type="match status" value="1"/>
</dbReference>
<dbReference type="InterPro" id="IPR009665">
    <property type="entry name" value="YyaC"/>
</dbReference>
<keyword evidence="1" id="KW-0378">Hydrolase</keyword>
<dbReference type="Proteomes" id="UP001139150">
    <property type="component" value="Unassembled WGS sequence"/>
</dbReference>
<comment type="caution">
    <text evidence="1">The sequence shown here is derived from an EMBL/GenBank/DDBJ whole genome shotgun (WGS) entry which is preliminary data.</text>
</comment>
<organism evidence="1 2">
    <name type="scientific">Halalkalibacter alkaliphilus</name>
    <dbReference type="NCBI Taxonomy" id="2917993"/>
    <lineage>
        <taxon>Bacteria</taxon>
        <taxon>Bacillati</taxon>
        <taxon>Bacillota</taxon>
        <taxon>Bacilli</taxon>
        <taxon>Bacillales</taxon>
        <taxon>Bacillaceae</taxon>
        <taxon>Halalkalibacter</taxon>
    </lineage>
</organism>
<keyword evidence="2" id="KW-1185">Reference proteome</keyword>
<proteinExistence type="predicted"/>
<dbReference type="Pfam" id="PF06866">
    <property type="entry name" value="DUF1256"/>
    <property type="match status" value="1"/>
</dbReference>
<reference evidence="1" key="1">
    <citation type="submission" date="2022-02" db="EMBL/GenBank/DDBJ databases">
        <title>Halalkalibacter sp. nov. isolated from Lonar Lake, India.</title>
        <authorList>
            <person name="Joshi A."/>
            <person name="Thite S."/>
            <person name="Lodha T."/>
        </authorList>
    </citation>
    <scope>NUCLEOTIDE SEQUENCE</scope>
    <source>
        <strain evidence="1">MEB205</strain>
    </source>
</reference>
<name>A0A9X2I5H2_9BACI</name>
<evidence type="ECO:0000313" key="2">
    <source>
        <dbReference type="Proteomes" id="UP001139150"/>
    </source>
</evidence>
<evidence type="ECO:0000313" key="1">
    <source>
        <dbReference type="EMBL" id="MCL7748626.1"/>
    </source>
</evidence>
<dbReference type="InterPro" id="IPR023430">
    <property type="entry name" value="Pept_HybD-like_dom_sf"/>
</dbReference>
<accession>A0A9X2I5H2</accession>
<dbReference type="AlphaFoldDB" id="A0A9X2I5H2"/>
<sequence length="200" mass="21599">MFQQQVLHSASTLSKCIIPYDHKLAPLIIRNNLFSLIPDGIEHIYVAGIGSSLINGDSLGPFVGTLLHDMYPNHLTVFGSLQFPLDAQNFVPTLSGFSLPANSFVIAIDSVLGPKKHVNSIVIQEGSLLPGEGLGQNLPPIGDCSVMGVVLEDNPALESALFYTNLHLIYTMASTIARGISLTVRQYFHYPSDQPILSIG</sequence>
<dbReference type="RefSeq" id="WP_250097514.1">
    <property type="nucleotide sequence ID" value="NZ_JAKRYL010000017.1"/>
</dbReference>
<gene>
    <name evidence="1" type="primary">yyaC</name>
    <name evidence="1" type="ORF">MF646_15985</name>
</gene>
<dbReference type="GO" id="GO:0008233">
    <property type="term" value="F:peptidase activity"/>
    <property type="evidence" value="ECO:0007669"/>
    <property type="project" value="UniProtKB-KW"/>
</dbReference>
<protein>
    <submittedName>
        <fullName evidence="1">Spore protease YyaC</fullName>
    </submittedName>
</protein>